<dbReference type="Proteomes" id="UP000270342">
    <property type="component" value="Unassembled WGS sequence"/>
</dbReference>
<dbReference type="InterPro" id="IPR007434">
    <property type="entry name" value="FemAB-like"/>
</dbReference>
<organism evidence="2 3">
    <name type="scientific">Pararobbsia silviterrae</name>
    <dbReference type="NCBI Taxonomy" id="1792498"/>
    <lineage>
        <taxon>Bacteria</taxon>
        <taxon>Pseudomonadati</taxon>
        <taxon>Pseudomonadota</taxon>
        <taxon>Betaproteobacteria</taxon>
        <taxon>Burkholderiales</taxon>
        <taxon>Burkholderiaceae</taxon>
        <taxon>Pararobbsia</taxon>
    </lineage>
</organism>
<feature type="compositionally biased region" description="Low complexity" evidence="1">
    <location>
        <begin position="146"/>
        <end position="161"/>
    </location>
</feature>
<proteinExistence type="predicted"/>
<evidence type="ECO:0000313" key="3">
    <source>
        <dbReference type="Proteomes" id="UP000270342"/>
    </source>
</evidence>
<protein>
    <submittedName>
        <fullName evidence="2">N-acetyltransferase</fullName>
    </submittedName>
</protein>
<dbReference type="Gene3D" id="3.40.630.30">
    <property type="match status" value="1"/>
</dbReference>
<dbReference type="AlphaFoldDB" id="A0A494Y582"/>
<keyword evidence="3" id="KW-1185">Reference proteome</keyword>
<comment type="caution">
    <text evidence="2">The sequence shown here is derived from an EMBL/GenBank/DDBJ whole genome shotgun (WGS) entry which is preliminary data.</text>
</comment>
<accession>A0A494Y582</accession>
<evidence type="ECO:0000313" key="2">
    <source>
        <dbReference type="EMBL" id="RKP56673.1"/>
    </source>
</evidence>
<dbReference type="EMBL" id="RBZU01000003">
    <property type="protein sequence ID" value="RKP56673.1"/>
    <property type="molecule type" value="Genomic_DNA"/>
</dbReference>
<dbReference type="PANTHER" id="PTHR47017:SF1">
    <property type="entry name" value="ACYL-COA"/>
    <property type="match status" value="1"/>
</dbReference>
<name>A0A494Y582_9BURK</name>
<keyword evidence="2" id="KW-0808">Transferase</keyword>
<feature type="region of interest" description="Disordered" evidence="1">
    <location>
        <begin position="123"/>
        <end position="176"/>
    </location>
</feature>
<dbReference type="PANTHER" id="PTHR47017">
    <property type="entry name" value="ACYL-COA"/>
    <property type="match status" value="1"/>
</dbReference>
<dbReference type="Pfam" id="PF04339">
    <property type="entry name" value="FemAB_like"/>
    <property type="match status" value="2"/>
</dbReference>
<reference evidence="2 3" key="1">
    <citation type="submission" date="2018-10" db="EMBL/GenBank/DDBJ databases">
        <title>Robbsia sp. DHC34, isolated from soil.</title>
        <authorList>
            <person name="Gao Z.-H."/>
            <person name="Qiu L.-H."/>
        </authorList>
    </citation>
    <scope>NUCLEOTIDE SEQUENCE [LARGE SCALE GENOMIC DNA]</scope>
    <source>
        <strain evidence="2 3">DHC34</strain>
    </source>
</reference>
<dbReference type="InterPro" id="IPR016181">
    <property type="entry name" value="Acyl_CoA_acyltransferase"/>
</dbReference>
<gene>
    <name evidence="2" type="ORF">D7S86_10035</name>
</gene>
<sequence>MGHHAFLGVAHRRPMPGGQRGSGYAAKIGTISDLVHRSSCAALRLARHGRCFRNDSGLMDYRTRIVESPADLDADMWNALLAKQPKPTPFLRHEFLSALTEAGCATAETGWAPRFLTIWRSTGHSSTQDDGASRESASRPNRAPESASTFASTSDSASDPASDSDDAPREWLADGQTIGPSSFDGETLVAAMPLYLKSHSYGEYVFDWAWADAYRRNGLEYYPKLLCAVPFTPVSGARLLAIDDESRLTLAATLRALAEDSGVSSLHVLYPTDDEAGVLDAVGMMARRGVQFHWENPGYRDFDEFLSTLEQKKRKNIRAERRKVQEAGVTMRRVKGPDITDDAWRFFNRCYQQTYREHHSSPYLNLAFFRTIGRTMPENLMMVIAEHEGRPVASSLVVYQRDSDGGTLYGRYWGAIEHIPCLHFETAYYQPLEFCIEEGLRAFEGGAQGEHKMARGFMPTVTHSAHWLAHPSFADAVERFLAQETAHMRDYVDELREHDPFRHAGARDA</sequence>
<evidence type="ECO:0000256" key="1">
    <source>
        <dbReference type="SAM" id="MobiDB-lite"/>
    </source>
</evidence>
<dbReference type="GO" id="GO:0016740">
    <property type="term" value="F:transferase activity"/>
    <property type="evidence" value="ECO:0007669"/>
    <property type="project" value="UniProtKB-KW"/>
</dbReference>
<dbReference type="SUPFAM" id="SSF55729">
    <property type="entry name" value="Acyl-CoA N-acyltransferases (Nat)"/>
    <property type="match status" value="1"/>
</dbReference>